<name>A0A6A5C1N5_NAEFO</name>
<organism evidence="5 6">
    <name type="scientific">Naegleria fowleri</name>
    <name type="common">Brain eating amoeba</name>
    <dbReference type="NCBI Taxonomy" id="5763"/>
    <lineage>
        <taxon>Eukaryota</taxon>
        <taxon>Discoba</taxon>
        <taxon>Heterolobosea</taxon>
        <taxon>Tetramitia</taxon>
        <taxon>Eutetramitia</taxon>
        <taxon>Vahlkampfiidae</taxon>
        <taxon>Naegleria</taxon>
    </lineage>
</organism>
<sequence>MPNLFGNEMWEPTSKPECCYQHVQTHKILNGLFQHNIKDIDSFFRDVETTKELLHFLFHCKLYCHVDYDFFKNCLKKNTPKNTLNMFTSLRKVKKAKDQEVSDLEKQVAQAIFDLEVYSKDLKADLQPLVFSSAQEVAIGKEKQALIIFVPVRQIKEWRKVHGKVVRELEKKFNGKHVLIVGQRKALTKPSDPTKVHRPRARSLQQVQERFMEDVCYPVEIVGKRTRTRVDGSKLVKLFLDNKDKTNFDHKIKTFNKVCKRLTGKKVSYEFANV</sequence>
<dbReference type="VEuPathDB" id="AmoebaDB:NF0045670"/>
<proteinExistence type="inferred from homology"/>
<dbReference type="VEuPathDB" id="AmoebaDB:FDP41_012233"/>
<evidence type="ECO:0000256" key="3">
    <source>
        <dbReference type="ARBA" id="ARBA00023274"/>
    </source>
</evidence>
<evidence type="ECO:0000313" key="6">
    <source>
        <dbReference type="Proteomes" id="UP000444721"/>
    </source>
</evidence>
<dbReference type="VEuPathDB" id="AmoebaDB:NfTy_038960"/>
<dbReference type="Pfam" id="PF01251">
    <property type="entry name" value="Ribosomal_S7e"/>
    <property type="match status" value="1"/>
</dbReference>
<dbReference type="GO" id="GO:0006412">
    <property type="term" value="P:translation"/>
    <property type="evidence" value="ECO:0007669"/>
    <property type="project" value="InterPro"/>
</dbReference>
<dbReference type="AlphaFoldDB" id="A0A6A5C1N5"/>
<protein>
    <recommendedName>
        <fullName evidence="4">40S ribosomal protein S7</fullName>
    </recommendedName>
</protein>
<dbReference type="GO" id="GO:0022627">
    <property type="term" value="C:cytosolic small ribosomal subunit"/>
    <property type="evidence" value="ECO:0007669"/>
    <property type="project" value="TreeGrafter"/>
</dbReference>
<dbReference type="PANTHER" id="PTHR11278:SF0">
    <property type="entry name" value="SMALL RIBOSOMAL SUBUNIT PROTEIN ES7"/>
    <property type="match status" value="1"/>
</dbReference>
<keyword evidence="2 4" id="KW-0689">Ribosomal protein</keyword>
<dbReference type="GeneID" id="68119448"/>
<dbReference type="OrthoDB" id="1724687at2759"/>
<evidence type="ECO:0000313" key="5">
    <source>
        <dbReference type="EMBL" id="KAF0981576.1"/>
    </source>
</evidence>
<dbReference type="PANTHER" id="PTHR11278">
    <property type="entry name" value="40S RIBOSOMAL PROTEIN S7"/>
    <property type="match status" value="1"/>
</dbReference>
<evidence type="ECO:0000256" key="4">
    <source>
        <dbReference type="RuleBase" id="RU364105"/>
    </source>
</evidence>
<accession>A0A6A5C1N5</accession>
<dbReference type="GO" id="GO:0003735">
    <property type="term" value="F:structural constituent of ribosome"/>
    <property type="evidence" value="ECO:0007669"/>
    <property type="project" value="InterPro"/>
</dbReference>
<dbReference type="GO" id="GO:0032040">
    <property type="term" value="C:small-subunit processome"/>
    <property type="evidence" value="ECO:0007669"/>
    <property type="project" value="TreeGrafter"/>
</dbReference>
<dbReference type="EMBL" id="VFQX01000013">
    <property type="protein sequence ID" value="KAF0981576.1"/>
    <property type="molecule type" value="Genomic_DNA"/>
</dbReference>
<evidence type="ECO:0000256" key="1">
    <source>
        <dbReference type="ARBA" id="ARBA00007820"/>
    </source>
</evidence>
<dbReference type="OMA" id="MIANRRI"/>
<dbReference type="Proteomes" id="UP000444721">
    <property type="component" value="Unassembled WGS sequence"/>
</dbReference>
<comment type="similarity">
    <text evidence="1 4">Belongs to the eukaryotic ribosomal protein eS7 family.</text>
</comment>
<keyword evidence="3 4" id="KW-0687">Ribonucleoprotein</keyword>
<dbReference type="GO" id="GO:0042274">
    <property type="term" value="P:ribosomal small subunit biogenesis"/>
    <property type="evidence" value="ECO:0007669"/>
    <property type="project" value="TreeGrafter"/>
</dbReference>
<gene>
    <name evidence="5" type="ORF">FDP41_012233</name>
</gene>
<reference evidence="5 6" key="1">
    <citation type="journal article" date="2019" name="Sci. Rep.">
        <title>Nanopore sequencing improves the draft genome of the human pathogenic amoeba Naegleria fowleri.</title>
        <authorList>
            <person name="Liechti N."/>
            <person name="Schurch N."/>
            <person name="Bruggmann R."/>
            <person name="Wittwer M."/>
        </authorList>
    </citation>
    <scope>NUCLEOTIDE SEQUENCE [LARGE SCALE GENOMIC DNA]</scope>
    <source>
        <strain evidence="5 6">ATCC 30894</strain>
    </source>
</reference>
<dbReference type="GO" id="GO:0030686">
    <property type="term" value="C:90S preribosome"/>
    <property type="evidence" value="ECO:0007669"/>
    <property type="project" value="TreeGrafter"/>
</dbReference>
<keyword evidence="6" id="KW-1185">Reference proteome</keyword>
<dbReference type="RefSeq" id="XP_044566289.1">
    <property type="nucleotide sequence ID" value="XM_044702730.1"/>
</dbReference>
<dbReference type="GO" id="GO:0006364">
    <property type="term" value="P:rRNA processing"/>
    <property type="evidence" value="ECO:0007669"/>
    <property type="project" value="TreeGrafter"/>
</dbReference>
<dbReference type="InterPro" id="IPR000554">
    <property type="entry name" value="Ribosomal_eS7"/>
</dbReference>
<evidence type="ECO:0000256" key="2">
    <source>
        <dbReference type="ARBA" id="ARBA00022980"/>
    </source>
</evidence>
<comment type="caution">
    <text evidence="5">The sequence shown here is derived from an EMBL/GenBank/DDBJ whole genome shotgun (WGS) entry which is preliminary data.</text>
</comment>